<dbReference type="AlphaFoldDB" id="A0A8T0D3R9"/>
<keyword evidence="2" id="KW-1185">Reference proteome</keyword>
<gene>
    <name evidence="1" type="ORF">P879_07771</name>
</gene>
<comment type="caution">
    <text evidence="1">The sequence shown here is derived from an EMBL/GenBank/DDBJ whole genome shotgun (WGS) entry which is preliminary data.</text>
</comment>
<evidence type="ECO:0000313" key="1">
    <source>
        <dbReference type="EMBL" id="KAF8562252.1"/>
    </source>
</evidence>
<protein>
    <submittedName>
        <fullName evidence="1">Uncharacterized protein</fullName>
    </submittedName>
</protein>
<organism evidence="1 2">
    <name type="scientific">Paragonimus westermani</name>
    <dbReference type="NCBI Taxonomy" id="34504"/>
    <lineage>
        <taxon>Eukaryota</taxon>
        <taxon>Metazoa</taxon>
        <taxon>Spiralia</taxon>
        <taxon>Lophotrochozoa</taxon>
        <taxon>Platyhelminthes</taxon>
        <taxon>Trematoda</taxon>
        <taxon>Digenea</taxon>
        <taxon>Plagiorchiida</taxon>
        <taxon>Troglotremata</taxon>
        <taxon>Troglotrematidae</taxon>
        <taxon>Paragonimus</taxon>
    </lineage>
</organism>
<name>A0A8T0D3R9_9TREM</name>
<accession>A0A8T0D3R9</accession>
<dbReference type="EMBL" id="JTDF01021126">
    <property type="protein sequence ID" value="KAF8562252.1"/>
    <property type="molecule type" value="Genomic_DNA"/>
</dbReference>
<dbReference type="OrthoDB" id="6287866at2759"/>
<sequence length="261" mass="29267">MSIYLLHLGEQIGVLGMKDVNTIKDCQITVSDVANPNSRPQDIRRIVGSGWMPAIRSEPFQKYTGITITFGRLTTVYYLMTSVIGTDKLRLLDIYSTLDGHVYHFIEQVNILLHRPAFCFQNLGPSVSQVLSYSPSKNLLFGLGPERNQQSLLLSTDMGKRWVSVNQFAYTVLLEHVVDLVNATAVPWTVIDGQFDSNTKGVQCVAYTAGPFQKQYSVKRLLYHILNCLSLFISPVCYDGIYYNGTLVVDWNSACPTLPDL</sequence>
<reference evidence="1 2" key="1">
    <citation type="submission" date="2019-07" db="EMBL/GenBank/DDBJ databases">
        <title>Annotation for the trematode Paragonimus westermani.</title>
        <authorList>
            <person name="Choi Y.-J."/>
        </authorList>
    </citation>
    <scope>NUCLEOTIDE SEQUENCE [LARGE SCALE GENOMIC DNA]</scope>
    <source>
        <strain evidence="1">180907_Pwestermani</strain>
    </source>
</reference>
<evidence type="ECO:0000313" key="2">
    <source>
        <dbReference type="Proteomes" id="UP000699462"/>
    </source>
</evidence>
<proteinExistence type="predicted"/>
<dbReference type="Proteomes" id="UP000699462">
    <property type="component" value="Unassembled WGS sequence"/>
</dbReference>